<evidence type="ECO:0000256" key="2">
    <source>
        <dbReference type="ARBA" id="ARBA00008054"/>
    </source>
</evidence>
<evidence type="ECO:0000256" key="4">
    <source>
        <dbReference type="ARBA" id="ARBA00022723"/>
    </source>
</evidence>
<proteinExistence type="inferred from homology"/>
<feature type="repeat" description="FG-GAP" evidence="15">
    <location>
        <begin position="590"/>
        <end position="650"/>
    </location>
</feature>
<evidence type="ECO:0000256" key="14">
    <source>
        <dbReference type="ARBA" id="ARBA00023180"/>
    </source>
</evidence>
<comment type="similarity">
    <text evidence="2 16">Belongs to the integrin alpha chain family.</text>
</comment>
<comment type="subcellular location">
    <subcellularLocation>
        <location evidence="1 16">Membrane</location>
        <topology evidence="1 16">Single-pass type I membrane protein</topology>
    </subcellularLocation>
</comment>
<evidence type="ECO:0000256" key="15">
    <source>
        <dbReference type="PROSITE-ProRule" id="PRU00803"/>
    </source>
</evidence>
<dbReference type="SMART" id="SM00327">
    <property type="entry name" value="VWA"/>
    <property type="match status" value="1"/>
</dbReference>
<dbReference type="GO" id="GO:0005178">
    <property type="term" value="F:integrin binding"/>
    <property type="evidence" value="ECO:0007669"/>
    <property type="project" value="TreeGrafter"/>
</dbReference>
<gene>
    <name evidence="18" type="ORF">PECUL_23A057201</name>
</gene>
<dbReference type="GO" id="GO:0008305">
    <property type="term" value="C:integrin complex"/>
    <property type="evidence" value="ECO:0007669"/>
    <property type="project" value="InterPro"/>
</dbReference>
<feature type="repeat" description="FG-GAP" evidence="15">
    <location>
        <begin position="39"/>
        <end position="93"/>
    </location>
</feature>
<organism evidence="18 19">
    <name type="scientific">Pelobates cultripes</name>
    <name type="common">Western spadefoot toad</name>
    <dbReference type="NCBI Taxonomy" id="61616"/>
    <lineage>
        <taxon>Eukaryota</taxon>
        <taxon>Metazoa</taxon>
        <taxon>Chordata</taxon>
        <taxon>Craniata</taxon>
        <taxon>Vertebrata</taxon>
        <taxon>Euteleostomi</taxon>
        <taxon>Amphibia</taxon>
        <taxon>Batrachia</taxon>
        <taxon>Anura</taxon>
        <taxon>Pelobatoidea</taxon>
        <taxon>Pelobatidae</taxon>
        <taxon>Pelobates</taxon>
    </lineage>
</organism>
<dbReference type="PROSITE" id="PS51470">
    <property type="entry name" value="FG_GAP"/>
    <property type="match status" value="4"/>
</dbReference>
<dbReference type="GO" id="GO:0009897">
    <property type="term" value="C:external side of plasma membrane"/>
    <property type="evidence" value="ECO:0007669"/>
    <property type="project" value="TreeGrafter"/>
</dbReference>
<evidence type="ECO:0000313" key="19">
    <source>
        <dbReference type="Proteomes" id="UP001295444"/>
    </source>
</evidence>
<sequence>MMVAHLMAAQLMVAHLMAAQLSSLLLCVVLSSVAGFSVDTNKPIVFQSTDHGFGYQVVQMDKRVIVSAPLHQTTTNRTGQLYDCNPTSRTCQPITISGNPDDVFISLGLSVAINRDSSQLLACGPTLQNVCGTNIYVYGRCYQLNSRLEVKETLPPKLPECNVFSLDIALLIDGSGSIHPSDFTLMLNFVSSVMDAFKESDTQFALMQYSNRFQKHFDFNTFSATRNRRSLTGNIKQLAGQTYTSSAIEKVLNELFIPESGSRDGAKKILIVITDGETVGENPRYPEVIGKAERMGIRRFVIGVGDAFKKAAAYQELVAIASDKTDDHIMRVNDFSALINLKKDLENKIFAIEGTQSQTGSSFQLEMSQEGFSAILTEEGSVLGAVGAYDWSGGASIYKDDKSSTWINATREEADMKDSYMGYALLQVGKDVMAFGAPRYQHIGSVQIFKKDPATSQWHKKATAIGDKIGSYFGSSLSVVQVNTNTFKTLLLVGAPTYYSPEVPGGRVYLCPVPAMKRHSRHVTLSCLNTLHGDTTKTLGHFGSAISVLPDLTGDDLPDLAVGAPCEDNNQGALYIFAGQPGGFRTSYIQRIAGRQVSSGLMLFGRSMSGNLDMSSDGLPDLAVGSNGNVLIMRTRPVLEVSFSMAFKPQEISLSVYECPDPKEIGKELQMEVCIATSLKTSQYKDEISAELKYTLSLDSGRTQKRAQFKGSGQSLDTTVKLTKEKVCRMYSYQIPVCVDDSLSPLRFVLNFSMSGDPVLSENSSTIHIGQVPFQKNCGGDGVCHDVLRVTSSFGSLPQLVVGVNLEVNLTISVQNHGDDSYNSRVLISYPAGLSYRRVSLEQSNKRVIISCAALDEQRQVNCGVNNPLLRPNTTATFVVSFHVSAMADLSNSLSMAASVTSDNVNGTEVMKSEAQLKVVYGIYVTITSLEESTKNINFSSQEMNKESNTRYVQHVYRVNNLGQHALPLSISFMIPLRLKDDLLWEKIVITSSEPGPANCTVIGEIPAPENSQELLRARPLLDCNVTTCRHFICNISHMEIRTAITFTVSGQVTTAWAKQTELPKVPLQSRAEIGYDFGKYQHILDQNERFVRAQAQTTLEVFTEYNYLPVIVGSSVGGLIVLALIAAGLYKVSSSILSIRTSHYSMSCSCLALPIHSWGSSNGSTNR</sequence>
<evidence type="ECO:0000256" key="10">
    <source>
        <dbReference type="ARBA" id="ARBA00023037"/>
    </source>
</evidence>
<evidence type="ECO:0000256" key="16">
    <source>
        <dbReference type="RuleBase" id="RU003762"/>
    </source>
</evidence>
<keyword evidence="7" id="KW-0106">Calcium</keyword>
<keyword evidence="3 16" id="KW-0812">Transmembrane</keyword>
<evidence type="ECO:0000256" key="11">
    <source>
        <dbReference type="ARBA" id="ARBA00023136"/>
    </source>
</evidence>
<evidence type="ECO:0000256" key="9">
    <source>
        <dbReference type="ARBA" id="ARBA00022989"/>
    </source>
</evidence>
<dbReference type="InterPro" id="IPR032695">
    <property type="entry name" value="Integrin_dom_sf"/>
</dbReference>
<dbReference type="Pfam" id="PF00092">
    <property type="entry name" value="VWA"/>
    <property type="match status" value="1"/>
</dbReference>
<dbReference type="InterPro" id="IPR028994">
    <property type="entry name" value="Integrin_alpha_N"/>
</dbReference>
<feature type="chain" id="PRO_5041777394" evidence="16">
    <location>
        <begin position="36"/>
        <end position="1168"/>
    </location>
</feature>
<dbReference type="GO" id="GO:0007229">
    <property type="term" value="P:integrin-mediated signaling pathway"/>
    <property type="evidence" value="ECO:0007669"/>
    <property type="project" value="UniProtKB-KW"/>
</dbReference>
<dbReference type="InterPro" id="IPR002035">
    <property type="entry name" value="VWF_A"/>
</dbReference>
<dbReference type="GO" id="GO:0033627">
    <property type="term" value="P:cell adhesion mediated by integrin"/>
    <property type="evidence" value="ECO:0007669"/>
    <property type="project" value="TreeGrafter"/>
</dbReference>
<dbReference type="Gene3D" id="2.60.40.1510">
    <property type="entry name" value="ntegrin, alpha v. Chain A, domain 3"/>
    <property type="match status" value="1"/>
</dbReference>
<dbReference type="InterPro" id="IPR036465">
    <property type="entry name" value="vWFA_dom_sf"/>
</dbReference>
<dbReference type="Pfam" id="PF20805">
    <property type="entry name" value="Integrin_A_Ig_2"/>
    <property type="match status" value="1"/>
</dbReference>
<dbReference type="GO" id="GO:0098609">
    <property type="term" value="P:cell-cell adhesion"/>
    <property type="evidence" value="ECO:0007669"/>
    <property type="project" value="TreeGrafter"/>
</dbReference>
<feature type="repeat" description="FG-GAP" evidence="15">
    <location>
        <begin position="459"/>
        <end position="520"/>
    </location>
</feature>
<feature type="repeat" description="FG-GAP" evidence="15">
    <location>
        <begin position="529"/>
        <end position="586"/>
    </location>
</feature>
<dbReference type="Gene3D" id="3.40.50.410">
    <property type="entry name" value="von Willebrand factor, type A domain"/>
    <property type="match status" value="1"/>
</dbReference>
<dbReference type="Pfam" id="PF08441">
    <property type="entry name" value="Integrin_A_Ig_1"/>
    <property type="match status" value="1"/>
</dbReference>
<feature type="domain" description="VWFA" evidence="17">
    <location>
        <begin position="167"/>
        <end position="349"/>
    </location>
</feature>
<dbReference type="PRINTS" id="PR01185">
    <property type="entry name" value="INTEGRINA"/>
</dbReference>
<dbReference type="PANTHER" id="PTHR23220:SF118">
    <property type="entry name" value="INTEGRIN ALPHA-X"/>
    <property type="match status" value="1"/>
</dbReference>
<dbReference type="SUPFAM" id="SSF69179">
    <property type="entry name" value="Integrin domains"/>
    <property type="match status" value="3"/>
</dbReference>
<feature type="signal peptide" evidence="16">
    <location>
        <begin position="1"/>
        <end position="35"/>
    </location>
</feature>
<dbReference type="SUPFAM" id="SSF53300">
    <property type="entry name" value="vWA-like"/>
    <property type="match status" value="1"/>
</dbReference>
<dbReference type="Pfam" id="PF21520">
    <property type="entry name" value="ITGAX-like_Ig_3"/>
    <property type="match status" value="1"/>
</dbReference>
<keyword evidence="13 16" id="KW-0675">Receptor</keyword>
<feature type="transmembrane region" description="Helical" evidence="16">
    <location>
        <begin position="1108"/>
        <end position="1131"/>
    </location>
</feature>
<evidence type="ECO:0000256" key="13">
    <source>
        <dbReference type="ARBA" id="ARBA00023170"/>
    </source>
</evidence>
<keyword evidence="6" id="KW-0677">Repeat</keyword>
<dbReference type="SUPFAM" id="SSF69318">
    <property type="entry name" value="Integrin alpha N-terminal domain"/>
    <property type="match status" value="1"/>
</dbReference>
<evidence type="ECO:0000259" key="17">
    <source>
        <dbReference type="PROSITE" id="PS50234"/>
    </source>
</evidence>
<keyword evidence="9 16" id="KW-1133">Transmembrane helix</keyword>
<dbReference type="PANTHER" id="PTHR23220">
    <property type="entry name" value="INTEGRIN ALPHA"/>
    <property type="match status" value="1"/>
</dbReference>
<dbReference type="Gene3D" id="2.60.40.1530">
    <property type="entry name" value="ntegrin, alpha v. Chain A, domain 4"/>
    <property type="match status" value="1"/>
</dbReference>
<dbReference type="Proteomes" id="UP001295444">
    <property type="component" value="Chromosome 07"/>
</dbReference>
<keyword evidence="10 16" id="KW-0401">Integrin</keyword>
<dbReference type="PROSITE" id="PS50234">
    <property type="entry name" value="VWFA"/>
    <property type="match status" value="1"/>
</dbReference>
<keyword evidence="12" id="KW-1015">Disulfide bond</keyword>
<dbReference type="InterPro" id="IPR013517">
    <property type="entry name" value="FG-GAP"/>
</dbReference>
<evidence type="ECO:0000256" key="8">
    <source>
        <dbReference type="ARBA" id="ARBA00022889"/>
    </source>
</evidence>
<dbReference type="Gene3D" id="2.60.40.1460">
    <property type="entry name" value="Integrin domains. Chain A, domain 2"/>
    <property type="match status" value="1"/>
</dbReference>
<keyword evidence="14" id="KW-0325">Glycoprotein</keyword>
<evidence type="ECO:0000256" key="6">
    <source>
        <dbReference type="ARBA" id="ARBA00022737"/>
    </source>
</evidence>
<dbReference type="PRINTS" id="PR00453">
    <property type="entry name" value="VWFADOMAIN"/>
</dbReference>
<evidence type="ECO:0000256" key="3">
    <source>
        <dbReference type="ARBA" id="ARBA00022692"/>
    </source>
</evidence>
<dbReference type="InterPro" id="IPR048285">
    <property type="entry name" value="Integrin_alpha_Ig-like_2"/>
</dbReference>
<dbReference type="InterPro" id="IPR013649">
    <property type="entry name" value="Integrin_alpha_Ig-like_1"/>
</dbReference>
<dbReference type="GO" id="GO:0007160">
    <property type="term" value="P:cell-matrix adhesion"/>
    <property type="evidence" value="ECO:0007669"/>
    <property type="project" value="TreeGrafter"/>
</dbReference>
<keyword evidence="4" id="KW-0479">Metal-binding</keyword>
<reference evidence="18" key="1">
    <citation type="submission" date="2022-03" db="EMBL/GenBank/DDBJ databases">
        <authorList>
            <person name="Alioto T."/>
            <person name="Alioto T."/>
            <person name="Gomez Garrido J."/>
        </authorList>
    </citation>
    <scope>NUCLEOTIDE SEQUENCE</scope>
</reference>
<dbReference type="SMART" id="SM00191">
    <property type="entry name" value="Int_alpha"/>
    <property type="match status" value="4"/>
</dbReference>
<dbReference type="InterPro" id="IPR013519">
    <property type="entry name" value="Int_alpha_beta-p"/>
</dbReference>
<dbReference type="Gene3D" id="1.20.5.930">
    <property type="entry name" value="Bicelle-embedded integrin alpha(iib) transmembrane segment"/>
    <property type="match status" value="1"/>
</dbReference>
<evidence type="ECO:0000313" key="18">
    <source>
        <dbReference type="EMBL" id="CAH2308237.1"/>
    </source>
</evidence>
<dbReference type="EMBL" id="OW240918">
    <property type="protein sequence ID" value="CAH2308237.1"/>
    <property type="molecule type" value="Genomic_DNA"/>
</dbReference>
<name>A0AAD1SRB6_PELCU</name>
<dbReference type="GO" id="GO:0046872">
    <property type="term" value="F:metal ion binding"/>
    <property type="evidence" value="ECO:0007669"/>
    <property type="project" value="UniProtKB-KW"/>
</dbReference>
<keyword evidence="5 16" id="KW-0732">Signal</keyword>
<evidence type="ECO:0000256" key="12">
    <source>
        <dbReference type="ARBA" id="ARBA00023157"/>
    </source>
</evidence>
<evidence type="ECO:0000256" key="5">
    <source>
        <dbReference type="ARBA" id="ARBA00022729"/>
    </source>
</evidence>
<evidence type="ECO:0000256" key="1">
    <source>
        <dbReference type="ARBA" id="ARBA00004479"/>
    </source>
</evidence>
<evidence type="ECO:0000256" key="7">
    <source>
        <dbReference type="ARBA" id="ARBA00022837"/>
    </source>
</evidence>
<dbReference type="AlphaFoldDB" id="A0AAD1SRB6"/>
<keyword evidence="11 16" id="KW-0472">Membrane</keyword>
<dbReference type="InterPro" id="IPR048633">
    <property type="entry name" value="ITGAX-like_Ig_3"/>
</dbReference>
<dbReference type="Pfam" id="PF01839">
    <property type="entry name" value="FG-GAP"/>
    <property type="match status" value="1"/>
</dbReference>
<keyword evidence="19" id="KW-1185">Reference proteome</keyword>
<protein>
    <submittedName>
        <fullName evidence="18">Integrin alpha-M-like</fullName>
    </submittedName>
</protein>
<dbReference type="InterPro" id="IPR000413">
    <property type="entry name" value="Integrin_alpha"/>
</dbReference>
<keyword evidence="8 16" id="KW-0130">Cell adhesion</keyword>
<accession>A0AAD1SRB6</accession>
<dbReference type="Gene3D" id="2.130.10.130">
    <property type="entry name" value="Integrin alpha, N-terminal"/>
    <property type="match status" value="1"/>
</dbReference>